<evidence type="ECO:0000259" key="1">
    <source>
        <dbReference type="Pfam" id="PF01425"/>
    </source>
</evidence>
<dbReference type="Gene3D" id="3.90.1300.10">
    <property type="entry name" value="Amidase signature (AS) domain"/>
    <property type="match status" value="1"/>
</dbReference>
<dbReference type="RefSeq" id="XP_037160932.1">
    <property type="nucleotide sequence ID" value="XM_037312138.1"/>
</dbReference>
<dbReference type="PANTHER" id="PTHR46310:SF7">
    <property type="entry name" value="AMIDASE 1"/>
    <property type="match status" value="1"/>
</dbReference>
<dbReference type="GeneID" id="59291899"/>
<dbReference type="Pfam" id="PF01425">
    <property type="entry name" value="Amidase"/>
    <property type="match status" value="1"/>
</dbReference>
<reference evidence="2 3" key="1">
    <citation type="journal article" date="2020" name="Genomics">
        <title>Complete, high-quality genomes from long-read metagenomic sequencing of two wolf lichen thalli reveals enigmatic genome architecture.</title>
        <authorList>
            <person name="McKenzie S.K."/>
            <person name="Walston R.F."/>
            <person name="Allen J.L."/>
        </authorList>
    </citation>
    <scope>NUCLEOTIDE SEQUENCE [LARGE SCALE GENOMIC DNA]</scope>
    <source>
        <strain evidence="2">WasteWater2</strain>
    </source>
</reference>
<feature type="domain" description="Amidase" evidence="1">
    <location>
        <begin position="3"/>
        <end position="88"/>
    </location>
</feature>
<dbReference type="InterPro" id="IPR036928">
    <property type="entry name" value="AS_sf"/>
</dbReference>
<name>A0A8H6FN01_9LECA</name>
<sequence>MVAAGAHVVAMTKLSSMIGREEPTEATNYHAPFNPRGDGYQSSAGSSSGSAAAVATYDWLDFAFGTDTTGSARRSALVKGIFQMRPTQDARHKDAEACRFYLVQDQGFGRSYCITQVCLIVYPLDCFPVDNKVQTQLIDAFLDDLAETLNAVLRRFSTAFLWDETRPDEAGQQNAQDYLQDTYVNTNFHDYYYYNTVEIRRTYEERYQNRPYIVPSSIGNGTWAVQ</sequence>
<keyword evidence="3" id="KW-1185">Reference proteome</keyword>
<accession>A0A8H6FN01</accession>
<dbReference type="AlphaFoldDB" id="A0A8H6FN01"/>
<dbReference type="SUPFAM" id="SSF75304">
    <property type="entry name" value="Amidase signature (AS) enzymes"/>
    <property type="match status" value="1"/>
</dbReference>
<dbReference type="PANTHER" id="PTHR46310">
    <property type="entry name" value="AMIDASE 1"/>
    <property type="match status" value="1"/>
</dbReference>
<proteinExistence type="predicted"/>
<dbReference type="EMBL" id="JACCJC010000056">
    <property type="protein sequence ID" value="KAF6231500.1"/>
    <property type="molecule type" value="Genomic_DNA"/>
</dbReference>
<gene>
    <name evidence="2" type="ORF">HO173_010252</name>
</gene>
<protein>
    <recommendedName>
        <fullName evidence="1">Amidase domain-containing protein</fullName>
    </recommendedName>
</protein>
<dbReference type="Proteomes" id="UP000578531">
    <property type="component" value="Unassembled WGS sequence"/>
</dbReference>
<organism evidence="2 3">
    <name type="scientific">Letharia columbiana</name>
    <dbReference type="NCBI Taxonomy" id="112416"/>
    <lineage>
        <taxon>Eukaryota</taxon>
        <taxon>Fungi</taxon>
        <taxon>Dikarya</taxon>
        <taxon>Ascomycota</taxon>
        <taxon>Pezizomycotina</taxon>
        <taxon>Lecanoromycetes</taxon>
        <taxon>OSLEUM clade</taxon>
        <taxon>Lecanoromycetidae</taxon>
        <taxon>Lecanorales</taxon>
        <taxon>Lecanorineae</taxon>
        <taxon>Parmeliaceae</taxon>
        <taxon>Letharia</taxon>
    </lineage>
</organism>
<dbReference type="OrthoDB" id="5423360at2759"/>
<comment type="caution">
    <text evidence="2">The sequence shown here is derived from an EMBL/GenBank/DDBJ whole genome shotgun (WGS) entry which is preliminary data.</text>
</comment>
<evidence type="ECO:0000313" key="3">
    <source>
        <dbReference type="Proteomes" id="UP000578531"/>
    </source>
</evidence>
<dbReference type="InterPro" id="IPR023631">
    <property type="entry name" value="Amidase_dom"/>
</dbReference>
<evidence type="ECO:0000313" key="2">
    <source>
        <dbReference type="EMBL" id="KAF6231500.1"/>
    </source>
</evidence>